<protein>
    <recommendedName>
        <fullName evidence="2">Fibronectin type-III domain-containing protein</fullName>
    </recommendedName>
</protein>
<dbReference type="EMBL" id="HBHI01003726">
    <property type="protein sequence ID" value="CAD9658075.1"/>
    <property type="molecule type" value="Transcribed_RNA"/>
</dbReference>
<evidence type="ECO:0008006" key="2">
    <source>
        <dbReference type="Google" id="ProtNLM"/>
    </source>
</evidence>
<evidence type="ECO:0000313" key="1">
    <source>
        <dbReference type="EMBL" id="CAD9658075.1"/>
    </source>
</evidence>
<reference evidence="1" key="1">
    <citation type="submission" date="2021-01" db="EMBL/GenBank/DDBJ databases">
        <authorList>
            <person name="Corre E."/>
            <person name="Pelletier E."/>
            <person name="Niang G."/>
            <person name="Scheremetjew M."/>
            <person name="Finn R."/>
            <person name="Kale V."/>
            <person name="Holt S."/>
            <person name="Cochrane G."/>
            <person name="Meng A."/>
            <person name="Brown T."/>
            <person name="Cohen L."/>
        </authorList>
    </citation>
    <scope>NUCLEOTIDE SEQUENCE</scope>
    <source>
        <strain evidence="1">CCMP1452</strain>
    </source>
</reference>
<proteinExistence type="predicted"/>
<dbReference type="InterPro" id="IPR036116">
    <property type="entry name" value="FN3_sf"/>
</dbReference>
<dbReference type="SUPFAM" id="SSF49265">
    <property type="entry name" value="Fibronectin type III"/>
    <property type="match status" value="1"/>
</dbReference>
<organism evidence="1">
    <name type="scientific">Eucampia antarctica</name>
    <dbReference type="NCBI Taxonomy" id="49252"/>
    <lineage>
        <taxon>Eukaryota</taxon>
        <taxon>Sar</taxon>
        <taxon>Stramenopiles</taxon>
        <taxon>Ochrophyta</taxon>
        <taxon>Bacillariophyta</taxon>
        <taxon>Mediophyceae</taxon>
        <taxon>Biddulphiophycidae</taxon>
        <taxon>Hemiaulales</taxon>
        <taxon>Hemiaulaceae</taxon>
        <taxon>Eucampia</taxon>
    </lineage>
</organism>
<gene>
    <name evidence="1" type="ORF">EANT1437_LOCUS1877</name>
</gene>
<name>A0A7S2R1P6_9STRA</name>
<dbReference type="Gene3D" id="2.60.40.10">
    <property type="entry name" value="Immunoglobulins"/>
    <property type="match status" value="1"/>
</dbReference>
<dbReference type="InterPro" id="IPR013783">
    <property type="entry name" value="Ig-like_fold"/>
</dbReference>
<dbReference type="AlphaFoldDB" id="A0A7S2R1P6"/>
<accession>A0A7S2R1P6</accession>
<sequence>MTIPSPPKPTLIEATETVISVDVQLDASVQIYELKWKDYAAISWDSKQVEFTTSDGKINVEVTNLNPGTTYCLKLVAEGKEEGPELIVDTETIGCTPKQKTCCTVQ</sequence>